<evidence type="ECO:0000313" key="4">
    <source>
        <dbReference type="Proteomes" id="UP000000954"/>
    </source>
</evidence>
<keyword evidence="4" id="KW-1185">Reference proteome</keyword>
<dbReference type="GO" id="GO:0009294">
    <property type="term" value="P:DNA-mediated transformation"/>
    <property type="evidence" value="ECO:0007669"/>
    <property type="project" value="InterPro"/>
</dbReference>
<proteinExistence type="inferred from homology"/>
<evidence type="ECO:0000256" key="1">
    <source>
        <dbReference type="ARBA" id="ARBA00006525"/>
    </source>
</evidence>
<dbReference type="EMBL" id="CP001682">
    <property type="protein sequence ID" value="ACU94414.1"/>
    <property type="molecule type" value="Genomic_DNA"/>
</dbReference>
<dbReference type="RefSeq" id="WP_012803102.1">
    <property type="nucleotide sequence ID" value="NC_013170.1"/>
</dbReference>
<dbReference type="KEGG" id="ccu:Ccur_07040"/>
<dbReference type="HOGENOM" id="CLU_029601_0_4_11"/>
<accession>C7MNC4</accession>
<dbReference type="PANTHER" id="PTHR43022:SF1">
    <property type="entry name" value="PROTEIN SMF"/>
    <property type="match status" value="1"/>
</dbReference>
<comment type="similarity">
    <text evidence="1">Belongs to the DprA/Smf family.</text>
</comment>
<evidence type="ECO:0000259" key="2">
    <source>
        <dbReference type="Pfam" id="PF02481"/>
    </source>
</evidence>
<dbReference type="eggNOG" id="COG0758">
    <property type="taxonomic scope" value="Bacteria"/>
</dbReference>
<dbReference type="AlphaFoldDB" id="C7MNC4"/>
<dbReference type="SUPFAM" id="SSF102405">
    <property type="entry name" value="MCP/YpsA-like"/>
    <property type="match status" value="1"/>
</dbReference>
<dbReference type="STRING" id="469378.Ccur_07040"/>
<sequence length="328" mass="35024">MEPPSLEEAHAQRRRHGWQRWEGHPLSGPRFEVSIGSSTYPKALTCINKPPHTLYGIGSLESLEEGLAIIGARRATPYGLSCAERFARHAAQRGICIISGGARGCDARAHRAALEAGGRTVAFLGGGCDQPYPPSHVPLFQEIINNGGAIVSENEWDFPALPYTFRARNRLIAGLAKATLIVEAGIPSGTFSTADEALEANREVLAVPGAITSPTSAGANRLIYQGATPIVDDETFDTALSSLFCLLKQECIHMDDDSKSLELPLDAVTQALLAALRAEPLRTDTLIDVLCAQNKQATAPNVLAALARAEALHLVARYPDGRYGPASL</sequence>
<dbReference type="Pfam" id="PF02481">
    <property type="entry name" value="DNA_processg_A"/>
    <property type="match status" value="1"/>
</dbReference>
<dbReference type="Gene3D" id="3.40.50.450">
    <property type="match status" value="1"/>
</dbReference>
<feature type="domain" description="Smf/DprA SLOG" evidence="2">
    <location>
        <begin position="34"/>
        <end position="233"/>
    </location>
</feature>
<dbReference type="InterPro" id="IPR003488">
    <property type="entry name" value="DprA"/>
</dbReference>
<dbReference type="NCBIfam" id="TIGR00732">
    <property type="entry name" value="dprA"/>
    <property type="match status" value="1"/>
</dbReference>
<dbReference type="Proteomes" id="UP000000954">
    <property type="component" value="Chromosome"/>
</dbReference>
<dbReference type="InterPro" id="IPR057666">
    <property type="entry name" value="DrpA_SLOG"/>
</dbReference>
<reference evidence="3 4" key="1">
    <citation type="journal article" date="2009" name="Stand. Genomic Sci.">
        <title>Complete genome sequence of Cryptobacterium curtum type strain (12-3).</title>
        <authorList>
            <person name="Mavrommatis K."/>
            <person name="Pukall R."/>
            <person name="Rohde C."/>
            <person name="Chen F."/>
            <person name="Sims D."/>
            <person name="Brettin T."/>
            <person name="Kuske C."/>
            <person name="Detter J.C."/>
            <person name="Han C."/>
            <person name="Lapidus A."/>
            <person name="Copeland A."/>
            <person name="Glavina Del Rio T."/>
            <person name="Nolan M."/>
            <person name="Lucas S."/>
            <person name="Tice H."/>
            <person name="Cheng J.F."/>
            <person name="Bruce D."/>
            <person name="Goodwin L."/>
            <person name="Pitluck S."/>
            <person name="Ovchinnikova G."/>
            <person name="Pati A."/>
            <person name="Ivanova N."/>
            <person name="Chen A."/>
            <person name="Palaniappan K."/>
            <person name="Chain P."/>
            <person name="D'haeseleer P."/>
            <person name="Goker M."/>
            <person name="Bristow J."/>
            <person name="Eisen J.A."/>
            <person name="Markowitz V."/>
            <person name="Hugenholtz P."/>
            <person name="Rohde M."/>
            <person name="Klenk H.P."/>
            <person name="Kyrpides N.C."/>
        </authorList>
    </citation>
    <scope>NUCLEOTIDE SEQUENCE [LARGE SCALE GENOMIC DNA]</scope>
    <source>
        <strain evidence="4">ATCC 700683 / DSM 15641 / 12-3</strain>
    </source>
</reference>
<organism evidence="3 4">
    <name type="scientific">Cryptobacterium curtum (strain ATCC 700683 / DSM 15641 / CCUG 43107 / 12-3)</name>
    <dbReference type="NCBI Taxonomy" id="469378"/>
    <lineage>
        <taxon>Bacteria</taxon>
        <taxon>Bacillati</taxon>
        <taxon>Actinomycetota</taxon>
        <taxon>Coriobacteriia</taxon>
        <taxon>Eggerthellales</taxon>
        <taxon>Eggerthellaceae</taxon>
        <taxon>Cryptobacterium</taxon>
    </lineage>
</organism>
<name>C7MNC4_CRYCD</name>
<gene>
    <name evidence="3" type="ordered locus">Ccur_07040</name>
</gene>
<evidence type="ECO:0000313" key="3">
    <source>
        <dbReference type="EMBL" id="ACU94414.1"/>
    </source>
</evidence>
<protein>
    <submittedName>
        <fullName evidence="3">DNA protecting protein DprA</fullName>
    </submittedName>
</protein>
<dbReference type="PANTHER" id="PTHR43022">
    <property type="entry name" value="PROTEIN SMF"/>
    <property type="match status" value="1"/>
</dbReference>